<dbReference type="GO" id="GO:0016020">
    <property type="term" value="C:membrane"/>
    <property type="evidence" value="ECO:0007669"/>
    <property type="project" value="UniProtKB-SubCell"/>
</dbReference>
<keyword evidence="5" id="KW-0963">Cytoplasm</keyword>
<dbReference type="SUPFAM" id="SSF52087">
    <property type="entry name" value="CRAL/TRIO domain"/>
    <property type="match status" value="1"/>
</dbReference>
<evidence type="ECO:0000256" key="8">
    <source>
        <dbReference type="ARBA" id="ARBA00023136"/>
    </source>
</evidence>
<dbReference type="InterPro" id="IPR001251">
    <property type="entry name" value="CRAL-TRIO_dom"/>
</dbReference>
<dbReference type="PANTHER" id="PTHR45932:SF17">
    <property type="entry name" value="CELLULAR RETINALDEHYDE-BINDING_TRIPLE FUNCTION DOMAIN-CONTAINING PROTEIN"/>
    <property type="match status" value="1"/>
</dbReference>
<dbReference type="InterPro" id="IPR036598">
    <property type="entry name" value="GOLD_dom_sf"/>
</dbReference>
<keyword evidence="7" id="KW-0446">Lipid-binding</keyword>
<dbReference type="PROSITE" id="PS50191">
    <property type="entry name" value="CRAL_TRIO"/>
    <property type="match status" value="1"/>
</dbReference>
<comment type="subcellular location">
    <subcellularLocation>
        <location evidence="2">Cytoplasm</location>
    </subcellularLocation>
    <subcellularLocation>
        <location evidence="1">Membrane</location>
    </subcellularLocation>
</comment>
<evidence type="ECO:0000313" key="14">
    <source>
        <dbReference type="Proteomes" id="UP000834106"/>
    </source>
</evidence>
<comment type="similarity">
    <text evidence="3">Belongs to the patellin family.</text>
</comment>
<feature type="coiled-coil region" evidence="10">
    <location>
        <begin position="73"/>
        <end position="108"/>
    </location>
</feature>
<dbReference type="InterPro" id="IPR036865">
    <property type="entry name" value="CRAL-TRIO_dom_sf"/>
</dbReference>
<sequence length="706" mass="79188">MAEEVQKTAQEKSKCVESEVVVVIDVPEPENPAMEETLLVPEPEMPLNSNACGESVNLETLTIVYNEEKPPQADAVKQEITNASSELSENEKKALEELKQLVREALNRHEFGISSSPKEETNPVMVEEDKKPINVEPEVEKDSKEEIEKDSIPEDLIEKNEKTVVDDDGAKTVEAIEETIVAVSAPIPSEEKPQDAVNLCNANAPQSSLKQVDELYIWGVKLLEDEKSDVILLKFLRARDFKVKDAFSMIKNTLRWRKEFGIDQLLEEDFGTDLERVVFMHGCSKEGNPVCYNVYGEFQNKELYQRTFSDEQKRQKFLRWRIQFLEKSIRKLDFSSYGVSTIIQVNDLKNSPGPNKRELRQATKQALQLFQDNYPEFVAKQVFINVPWWYLALNKMISPFLTQRTKSKFVVAGPSKSTETLFKYIAAEQVPTQYGGLSKDGDFGTADSVTEIILRPSAKHIVEFPVNQACLVSWEITVVGWDVSYGAEFVPSAEDEYTVVILKMRKISSTQEQVISDSFKVEEPGKVALTLDNPTSKKKKILYSLHSLIHHQSPEHLQSLDSPPSFKRSSLYARQSPHRLSASATRSPEIETAEIISQREKEIESRDESAQNKNNLLTFPSVQAKASSAPNSIVCCPVLPFKIVQSPTEGVGSGTVGQQTIELGALLALACTLGNLKYILSPACSCAAPPFYCYLLPALHRCPPEC</sequence>
<dbReference type="Gene3D" id="2.60.120.680">
    <property type="entry name" value="GOLD domain"/>
    <property type="match status" value="1"/>
</dbReference>
<dbReference type="GO" id="GO:0008289">
    <property type="term" value="F:lipid binding"/>
    <property type="evidence" value="ECO:0007669"/>
    <property type="project" value="UniProtKB-KW"/>
</dbReference>
<organism evidence="13 14">
    <name type="scientific">Fraxinus pennsylvanica</name>
    <dbReference type="NCBI Taxonomy" id="56036"/>
    <lineage>
        <taxon>Eukaryota</taxon>
        <taxon>Viridiplantae</taxon>
        <taxon>Streptophyta</taxon>
        <taxon>Embryophyta</taxon>
        <taxon>Tracheophyta</taxon>
        <taxon>Spermatophyta</taxon>
        <taxon>Magnoliopsida</taxon>
        <taxon>eudicotyledons</taxon>
        <taxon>Gunneridae</taxon>
        <taxon>Pentapetalae</taxon>
        <taxon>asterids</taxon>
        <taxon>lamiids</taxon>
        <taxon>Lamiales</taxon>
        <taxon>Oleaceae</taxon>
        <taxon>Oleeae</taxon>
        <taxon>Fraxinus</taxon>
    </lineage>
</organism>
<dbReference type="SMART" id="SM01100">
    <property type="entry name" value="CRAL_TRIO_N"/>
    <property type="match status" value="1"/>
</dbReference>
<dbReference type="SUPFAM" id="SSF46938">
    <property type="entry name" value="CRAL/TRIO N-terminal domain"/>
    <property type="match status" value="1"/>
</dbReference>
<dbReference type="SUPFAM" id="SSF101576">
    <property type="entry name" value="Supernatant protein factor (SPF), C-terminal domain"/>
    <property type="match status" value="1"/>
</dbReference>
<evidence type="ECO:0000313" key="13">
    <source>
        <dbReference type="EMBL" id="CAI9780494.1"/>
    </source>
</evidence>
<dbReference type="Pfam" id="PF25099">
    <property type="entry name" value="GOLD_PATL1_C"/>
    <property type="match status" value="1"/>
</dbReference>
<evidence type="ECO:0000256" key="9">
    <source>
        <dbReference type="ARBA" id="ARBA00023306"/>
    </source>
</evidence>
<dbReference type="PROSITE" id="PS50866">
    <property type="entry name" value="GOLD"/>
    <property type="match status" value="1"/>
</dbReference>
<evidence type="ECO:0008006" key="15">
    <source>
        <dbReference type="Google" id="ProtNLM"/>
    </source>
</evidence>
<dbReference type="Pfam" id="PF03765">
    <property type="entry name" value="CRAL_TRIO_N"/>
    <property type="match status" value="1"/>
</dbReference>
<evidence type="ECO:0000256" key="6">
    <source>
        <dbReference type="ARBA" id="ARBA00022618"/>
    </source>
</evidence>
<dbReference type="GO" id="GO:0005737">
    <property type="term" value="C:cytoplasm"/>
    <property type="evidence" value="ECO:0007669"/>
    <property type="project" value="UniProtKB-SubCell"/>
</dbReference>
<dbReference type="GO" id="GO:0051301">
    <property type="term" value="P:cell division"/>
    <property type="evidence" value="ECO:0007669"/>
    <property type="project" value="UniProtKB-KW"/>
</dbReference>
<gene>
    <name evidence="13" type="ORF">FPE_LOCUS27924</name>
</gene>
<dbReference type="Pfam" id="PF00650">
    <property type="entry name" value="CRAL_TRIO"/>
    <property type="match status" value="1"/>
</dbReference>
<evidence type="ECO:0000256" key="4">
    <source>
        <dbReference type="ARBA" id="ARBA00022448"/>
    </source>
</evidence>
<dbReference type="InterPro" id="IPR056794">
    <property type="entry name" value="PATL1-6_C_GOLD"/>
</dbReference>
<evidence type="ECO:0000256" key="7">
    <source>
        <dbReference type="ARBA" id="ARBA00023121"/>
    </source>
</evidence>
<dbReference type="CDD" id="cd00170">
    <property type="entry name" value="SEC14"/>
    <property type="match status" value="1"/>
</dbReference>
<dbReference type="PRINTS" id="PR00180">
    <property type="entry name" value="CRETINALDHBP"/>
</dbReference>
<dbReference type="InterPro" id="IPR036273">
    <property type="entry name" value="CRAL/TRIO_N_dom_sf"/>
</dbReference>
<dbReference type="InterPro" id="IPR011074">
    <property type="entry name" value="CRAL/TRIO_N_dom"/>
</dbReference>
<dbReference type="Gene3D" id="3.40.525.10">
    <property type="entry name" value="CRAL-TRIO lipid binding domain"/>
    <property type="match status" value="1"/>
</dbReference>
<keyword evidence="10" id="KW-0175">Coiled coil</keyword>
<dbReference type="EMBL" id="OU503052">
    <property type="protein sequence ID" value="CAI9780494.1"/>
    <property type="molecule type" value="Genomic_DNA"/>
</dbReference>
<dbReference type="Proteomes" id="UP000834106">
    <property type="component" value="Chromosome 17"/>
</dbReference>
<keyword evidence="4" id="KW-0813">Transport</keyword>
<evidence type="ECO:0000259" key="12">
    <source>
        <dbReference type="PROSITE" id="PS50866"/>
    </source>
</evidence>
<keyword evidence="8" id="KW-0472">Membrane</keyword>
<name>A0AAD2A2N5_9LAMI</name>
<dbReference type="InterPro" id="IPR009038">
    <property type="entry name" value="GOLD_dom"/>
</dbReference>
<keyword evidence="6" id="KW-0132">Cell division</keyword>
<accession>A0AAD2A2N5</accession>
<keyword evidence="9" id="KW-0131">Cell cycle</keyword>
<dbReference type="SMART" id="SM00516">
    <property type="entry name" value="SEC14"/>
    <property type="match status" value="1"/>
</dbReference>
<feature type="domain" description="CRAL-TRIO" evidence="11">
    <location>
        <begin position="267"/>
        <end position="442"/>
    </location>
</feature>
<feature type="domain" description="GOLD" evidence="12">
    <location>
        <begin position="446"/>
        <end position="547"/>
    </location>
</feature>
<evidence type="ECO:0000259" key="11">
    <source>
        <dbReference type="PROSITE" id="PS50191"/>
    </source>
</evidence>
<proteinExistence type="inferred from homology"/>
<evidence type="ECO:0000256" key="1">
    <source>
        <dbReference type="ARBA" id="ARBA00004370"/>
    </source>
</evidence>
<protein>
    <recommendedName>
        <fullName evidence="15">Patellin-3</fullName>
    </recommendedName>
</protein>
<reference evidence="13" key="1">
    <citation type="submission" date="2023-05" db="EMBL/GenBank/DDBJ databases">
        <authorList>
            <person name="Huff M."/>
        </authorList>
    </citation>
    <scope>NUCLEOTIDE SEQUENCE</scope>
</reference>
<dbReference type="InterPro" id="IPR044834">
    <property type="entry name" value="PATL"/>
</dbReference>
<evidence type="ECO:0000256" key="5">
    <source>
        <dbReference type="ARBA" id="ARBA00022490"/>
    </source>
</evidence>
<keyword evidence="14" id="KW-1185">Reference proteome</keyword>
<dbReference type="AlphaFoldDB" id="A0AAD2A2N5"/>
<evidence type="ECO:0000256" key="10">
    <source>
        <dbReference type="SAM" id="Coils"/>
    </source>
</evidence>
<dbReference type="PANTHER" id="PTHR45932">
    <property type="entry name" value="PATELLIN-1"/>
    <property type="match status" value="1"/>
</dbReference>
<evidence type="ECO:0000256" key="3">
    <source>
        <dbReference type="ARBA" id="ARBA00007155"/>
    </source>
</evidence>
<evidence type="ECO:0000256" key="2">
    <source>
        <dbReference type="ARBA" id="ARBA00004496"/>
    </source>
</evidence>